<gene>
    <name evidence="2" type="ORF">SAMN04487989_10354</name>
</gene>
<name>A0A1I5BDS6_9FLAO</name>
<feature type="signal peptide" evidence="1">
    <location>
        <begin position="1"/>
        <end position="22"/>
    </location>
</feature>
<evidence type="ECO:0000256" key="1">
    <source>
        <dbReference type="SAM" id="SignalP"/>
    </source>
</evidence>
<dbReference type="Proteomes" id="UP000198705">
    <property type="component" value="Unassembled WGS sequence"/>
</dbReference>
<sequence length="345" mass="39220">MSLNKRFTYYFFVLIFANLSFAQQPSTKVREKFEKYRDSLKQVDYNYTFPIFGQGAYNKGFDIPYPIGIMGNFMFMEQGITVDNLQLGLETKNFNIGLTPVNFIQFGNNVNTTYTVNVRPDVWLFPFLNVYGIFGYGHSRTEINLVYPINLQSIVEQNVSSVGVGIMFAGAVGPVFFSVDANFTWNKPELLDEAVPVRVTGIRFGHSHVFKDRPDRNIAIWVGGFFMETGSDTSGQLKLKDALSSADGVKRDEIVANYYTWYENEASIPQKVVADQILTPIVERLAAADGEAIIKYGLDKQVQQKWNGIIGAQYQPNKRWMFRTELGVLGNRKSVLLSLNYRFLL</sequence>
<proteinExistence type="predicted"/>
<keyword evidence="3" id="KW-1185">Reference proteome</keyword>
<evidence type="ECO:0000313" key="2">
    <source>
        <dbReference type="EMBL" id="SFN72836.1"/>
    </source>
</evidence>
<protein>
    <recommendedName>
        <fullName evidence="4">MetA-pathway of phenol degradation</fullName>
    </recommendedName>
</protein>
<evidence type="ECO:0008006" key="4">
    <source>
        <dbReference type="Google" id="ProtNLM"/>
    </source>
</evidence>
<evidence type="ECO:0000313" key="3">
    <source>
        <dbReference type="Proteomes" id="UP000198705"/>
    </source>
</evidence>
<organism evidence="2 3">
    <name type="scientific">Bizionia echini</name>
    <dbReference type="NCBI Taxonomy" id="649333"/>
    <lineage>
        <taxon>Bacteria</taxon>
        <taxon>Pseudomonadati</taxon>
        <taxon>Bacteroidota</taxon>
        <taxon>Flavobacteriia</taxon>
        <taxon>Flavobacteriales</taxon>
        <taxon>Flavobacteriaceae</taxon>
        <taxon>Bizionia</taxon>
    </lineage>
</organism>
<dbReference type="STRING" id="649333.SAMN04487989_10354"/>
<dbReference type="RefSeq" id="WP_092207730.1">
    <property type="nucleotide sequence ID" value="NZ_FOVN01000003.1"/>
</dbReference>
<dbReference type="OrthoDB" id="7593840at2"/>
<accession>A0A1I5BDS6</accession>
<dbReference type="EMBL" id="FOVN01000003">
    <property type="protein sequence ID" value="SFN72836.1"/>
    <property type="molecule type" value="Genomic_DNA"/>
</dbReference>
<reference evidence="3" key="1">
    <citation type="submission" date="2016-10" db="EMBL/GenBank/DDBJ databases">
        <authorList>
            <person name="Varghese N."/>
            <person name="Submissions S."/>
        </authorList>
    </citation>
    <scope>NUCLEOTIDE SEQUENCE [LARGE SCALE GENOMIC DNA]</scope>
    <source>
        <strain evidence="3">DSM 23925</strain>
    </source>
</reference>
<feature type="chain" id="PRO_5011544270" description="MetA-pathway of phenol degradation" evidence="1">
    <location>
        <begin position="23"/>
        <end position="345"/>
    </location>
</feature>
<dbReference type="AlphaFoldDB" id="A0A1I5BDS6"/>
<keyword evidence="1" id="KW-0732">Signal</keyword>